<dbReference type="PANTHER" id="PTHR43394">
    <property type="entry name" value="ATP-DEPENDENT PERMEASE MDL1, MITOCHONDRIAL"/>
    <property type="match status" value="1"/>
</dbReference>
<dbReference type="InterPro" id="IPR011527">
    <property type="entry name" value="ABC1_TM_dom"/>
</dbReference>
<dbReference type="GO" id="GO:0016887">
    <property type="term" value="F:ATP hydrolysis activity"/>
    <property type="evidence" value="ECO:0007669"/>
    <property type="project" value="InterPro"/>
</dbReference>
<dbReference type="Proteomes" id="UP001147695">
    <property type="component" value="Unassembled WGS sequence"/>
</dbReference>
<sequence length="1213" mass="132751">MGFQAAATTQTSPQGDEGSTDRLSDQSDRPVLPEPEHTATFKDYLRIFTYATHRDVLTLSAGTLAAIGSGVTQPLMFILFGNFVQEFTGVVKDGETNIPKTGKTLNQLCLFIFALFIARFGLASIQKFAFRMIAIRLSAAILLHYICHLFDQSVHVLDSLPSGHAATSIASESFSGIRMVMACGAQQQVVEKYGVIVEKAKKQARATNPITSLQFTLTFFGVFGIIALTYWYGTLIFIKGRLENLAIITVVLLNLTTIFFSLDRVSSPMQAMSKASIAVCEFFSVIDAPAPQKGTLRAPEISATDDIIFKNVTFAYPGRPDVKILDDLDLQVKAGKINAIVGPSGSGKSTIVGLIERWYTLKQQYIINSPAKATPGDNPLDTADIVSNNKAGQHGSPVDLQGIVTTCGRSLDEIDVKWWRSKIGLVQQEPFLFNDTIYHNVARGLVGSVWEAESEQRKRELVSEACKEAFADEFVDKLPLGYDTTVGDGGARLSGGQRQRLAIARSIVKKPDILILDEATSAIDVRGERVVQAALDKASQHRTTIVIAHRLSTIKNADHIIVLNKGKVFESGNHKSLVSMEGGLYAGLVTAQAISLGDSAPGFGNPFVKHDESITAMEEPEEFQTSSDSLQDNKLEKSTQKRSFPFGGFAQLFLESRNYWHVMIFSIVVSALAGAAQPLHAWLFSRTVSLFKWQDNHSKLMQEVDFMSIMWTVFAASAAIAYYITFLSSGYIASFIRAKYQMQYFQSLIYQRAAYFTEDDHSHGTLVARVRDDPHRLEEMMGVDLAQVGIAVFNIFGGIVLALVYSWKLALVSLCAVGPVCVLSSYIRFRYEVKFENMNDEVFAESSQFASEAIGAFRTVVSLTLEDSISARWVSIILGLSDSLNLGCQAFIFYYGGRLLTSGEIDTMDFFVCLMAIMNAAEGFGKSLSLGPNAVQATNASDRILAARESTLVESTDSDDIPIQAGGIKIEIRDLCLRYPGQETPALEGLNMTIEKGQDAALVGASGSGKSSIVSLLERFQEPESGQILFNGKDVMDVNIHALRKHLSLVAQEPTLFQGTARENILLGMDADTITNDELVAACRDASIHDFIASLPESYETDIGSRGIALSGGQKQRIAIASALIRKPRILLLDEATSSLDSESERLVQIAFERAANGRTVIVVAHRLSKVQNADVIFVMGEGGKLLEKGSHSDLLRKRGVYFQMCQIQAFDQ</sequence>
<evidence type="ECO:0000313" key="12">
    <source>
        <dbReference type="EMBL" id="KAJ5329046.1"/>
    </source>
</evidence>
<feature type="transmembrane region" description="Helical" evidence="9">
    <location>
        <begin position="104"/>
        <end position="122"/>
    </location>
</feature>
<evidence type="ECO:0000256" key="5">
    <source>
        <dbReference type="ARBA" id="ARBA00022840"/>
    </source>
</evidence>
<feature type="domain" description="ABC transporter" evidence="10">
    <location>
        <begin position="307"/>
        <end position="590"/>
    </location>
</feature>
<protein>
    <recommendedName>
        <fullName evidence="14">Leptomycin B resistance protein pmd1</fullName>
    </recommendedName>
</protein>
<keyword evidence="6 9" id="KW-1133">Transmembrane helix</keyword>
<feature type="domain" description="ABC transmembrane type-1" evidence="11">
    <location>
        <begin position="61"/>
        <end position="163"/>
    </location>
</feature>
<gene>
    <name evidence="12" type="ORF">N7452_009436</name>
</gene>
<comment type="similarity">
    <text evidence="2">Belongs to the ABC transporter superfamily. ABCB family. Multidrug resistance exporter (TC 3.A.1.201) subfamily.</text>
</comment>
<feature type="transmembrane region" description="Helical" evidence="9">
    <location>
        <begin position="709"/>
        <end position="733"/>
    </location>
</feature>
<feature type="transmembrane region" description="Helical" evidence="9">
    <location>
        <begin position="785"/>
        <end position="805"/>
    </location>
</feature>
<feature type="compositionally biased region" description="Basic and acidic residues" evidence="8">
    <location>
        <begin position="19"/>
        <end position="28"/>
    </location>
</feature>
<dbReference type="InterPro" id="IPR039421">
    <property type="entry name" value="Type_1_exporter"/>
</dbReference>
<dbReference type="PROSITE" id="PS00211">
    <property type="entry name" value="ABC_TRANSPORTER_1"/>
    <property type="match status" value="2"/>
</dbReference>
<keyword evidence="7 9" id="KW-0472">Membrane</keyword>
<feature type="region of interest" description="Disordered" evidence="8">
    <location>
        <begin position="1"/>
        <end position="34"/>
    </location>
</feature>
<dbReference type="SUPFAM" id="SSF90123">
    <property type="entry name" value="ABC transporter transmembrane region"/>
    <property type="match status" value="2"/>
</dbReference>
<feature type="transmembrane region" description="Helical" evidence="9">
    <location>
        <begin position="210"/>
        <end position="233"/>
    </location>
</feature>
<keyword evidence="3 9" id="KW-0812">Transmembrane</keyword>
<reference evidence="12" key="2">
    <citation type="journal article" date="2023" name="IMA Fungus">
        <title>Comparative genomic study of the Penicillium genus elucidates a diverse pangenome and 15 lateral gene transfer events.</title>
        <authorList>
            <person name="Petersen C."/>
            <person name="Sorensen T."/>
            <person name="Nielsen M.R."/>
            <person name="Sondergaard T.E."/>
            <person name="Sorensen J.L."/>
            <person name="Fitzpatrick D.A."/>
            <person name="Frisvad J.C."/>
            <person name="Nielsen K.L."/>
        </authorList>
    </citation>
    <scope>NUCLEOTIDE SEQUENCE</scope>
    <source>
        <strain evidence="12">IBT 35673</strain>
    </source>
</reference>
<dbReference type="InterPro" id="IPR003593">
    <property type="entry name" value="AAA+_ATPase"/>
</dbReference>
<dbReference type="AlphaFoldDB" id="A0A9W9UA84"/>
<evidence type="ECO:0000256" key="1">
    <source>
        <dbReference type="ARBA" id="ARBA00004141"/>
    </source>
</evidence>
<keyword evidence="4" id="KW-0547">Nucleotide-binding</keyword>
<comment type="subcellular location">
    <subcellularLocation>
        <location evidence="1">Membrane</location>
        <topology evidence="1">Multi-pass membrane protein</topology>
    </subcellularLocation>
</comment>
<evidence type="ECO:0000256" key="9">
    <source>
        <dbReference type="SAM" id="Phobius"/>
    </source>
</evidence>
<dbReference type="InterPro" id="IPR027417">
    <property type="entry name" value="P-loop_NTPase"/>
</dbReference>
<evidence type="ECO:0000256" key="6">
    <source>
        <dbReference type="ARBA" id="ARBA00022989"/>
    </source>
</evidence>
<dbReference type="PROSITE" id="PS50929">
    <property type="entry name" value="ABC_TM1F"/>
    <property type="match status" value="3"/>
</dbReference>
<dbReference type="GO" id="GO:0015421">
    <property type="term" value="F:ABC-type oligopeptide transporter activity"/>
    <property type="evidence" value="ECO:0007669"/>
    <property type="project" value="TreeGrafter"/>
</dbReference>
<dbReference type="Gene3D" id="3.40.50.300">
    <property type="entry name" value="P-loop containing nucleotide triphosphate hydrolases"/>
    <property type="match status" value="2"/>
</dbReference>
<dbReference type="CDD" id="cd18578">
    <property type="entry name" value="ABC_6TM_Pgp_ABCB1_D2_like"/>
    <property type="match status" value="1"/>
</dbReference>
<evidence type="ECO:0000256" key="3">
    <source>
        <dbReference type="ARBA" id="ARBA00022692"/>
    </source>
</evidence>
<evidence type="ECO:0008006" key="14">
    <source>
        <dbReference type="Google" id="ProtNLM"/>
    </source>
</evidence>
<evidence type="ECO:0000313" key="13">
    <source>
        <dbReference type="Proteomes" id="UP001147695"/>
    </source>
</evidence>
<feature type="transmembrane region" description="Helical" evidence="9">
    <location>
        <begin position="56"/>
        <end position="84"/>
    </location>
</feature>
<dbReference type="PROSITE" id="PS50893">
    <property type="entry name" value="ABC_TRANSPORTER_2"/>
    <property type="match status" value="2"/>
</dbReference>
<dbReference type="InterPro" id="IPR003439">
    <property type="entry name" value="ABC_transporter-like_ATP-bd"/>
</dbReference>
<feature type="transmembrane region" description="Helical" evidence="9">
    <location>
        <begin position="245"/>
        <end position="262"/>
    </location>
</feature>
<evidence type="ECO:0000259" key="10">
    <source>
        <dbReference type="PROSITE" id="PS50893"/>
    </source>
</evidence>
<dbReference type="SUPFAM" id="SSF52540">
    <property type="entry name" value="P-loop containing nucleoside triphosphate hydrolases"/>
    <property type="match status" value="3"/>
</dbReference>
<dbReference type="GO" id="GO:0005743">
    <property type="term" value="C:mitochondrial inner membrane"/>
    <property type="evidence" value="ECO:0007669"/>
    <property type="project" value="TreeGrafter"/>
</dbReference>
<dbReference type="InterPro" id="IPR036640">
    <property type="entry name" value="ABC1_TM_sf"/>
</dbReference>
<proteinExistence type="inferred from homology"/>
<keyword evidence="5" id="KW-0067">ATP-binding</keyword>
<evidence type="ECO:0000256" key="7">
    <source>
        <dbReference type="ARBA" id="ARBA00023136"/>
    </source>
</evidence>
<evidence type="ECO:0000256" key="8">
    <source>
        <dbReference type="SAM" id="MobiDB-lite"/>
    </source>
</evidence>
<dbReference type="EMBL" id="JAPZBQ010000005">
    <property type="protein sequence ID" value="KAJ5329046.1"/>
    <property type="molecule type" value="Genomic_DNA"/>
</dbReference>
<name>A0A9W9UA84_PENBR</name>
<dbReference type="PANTHER" id="PTHR43394:SF18">
    <property type="entry name" value="ABC TRANSPORTER B FAMILY MEMBER 11-LIKE"/>
    <property type="match status" value="1"/>
</dbReference>
<dbReference type="SMART" id="SM00382">
    <property type="entry name" value="AAA"/>
    <property type="match status" value="2"/>
</dbReference>
<dbReference type="Pfam" id="PF00664">
    <property type="entry name" value="ABC_membrane"/>
    <property type="match status" value="3"/>
</dbReference>
<feature type="compositionally biased region" description="Polar residues" evidence="8">
    <location>
        <begin position="1"/>
        <end position="14"/>
    </location>
</feature>
<dbReference type="FunFam" id="3.40.50.300:FF:000913">
    <property type="entry name" value="ABC multidrug transporter SitT"/>
    <property type="match status" value="1"/>
</dbReference>
<dbReference type="GO" id="GO:0090374">
    <property type="term" value="P:oligopeptide export from mitochondrion"/>
    <property type="evidence" value="ECO:0007669"/>
    <property type="project" value="TreeGrafter"/>
</dbReference>
<feature type="transmembrane region" description="Helical" evidence="9">
    <location>
        <begin position="659"/>
        <end position="683"/>
    </location>
</feature>
<dbReference type="Gene3D" id="1.20.1560.10">
    <property type="entry name" value="ABC transporter type 1, transmembrane domain"/>
    <property type="match status" value="2"/>
</dbReference>
<reference evidence="12" key="1">
    <citation type="submission" date="2022-12" db="EMBL/GenBank/DDBJ databases">
        <authorList>
            <person name="Petersen C."/>
        </authorList>
    </citation>
    <scope>NUCLEOTIDE SEQUENCE</scope>
    <source>
        <strain evidence="12">IBT 35673</strain>
    </source>
</reference>
<organism evidence="12 13">
    <name type="scientific">Penicillium brevicompactum</name>
    <dbReference type="NCBI Taxonomy" id="5074"/>
    <lineage>
        <taxon>Eukaryota</taxon>
        <taxon>Fungi</taxon>
        <taxon>Dikarya</taxon>
        <taxon>Ascomycota</taxon>
        <taxon>Pezizomycotina</taxon>
        <taxon>Eurotiomycetes</taxon>
        <taxon>Eurotiomycetidae</taxon>
        <taxon>Eurotiales</taxon>
        <taxon>Aspergillaceae</taxon>
        <taxon>Penicillium</taxon>
    </lineage>
</organism>
<evidence type="ECO:0000256" key="2">
    <source>
        <dbReference type="ARBA" id="ARBA00007577"/>
    </source>
</evidence>
<feature type="domain" description="ABC transmembrane type-1" evidence="11">
    <location>
        <begin position="664"/>
        <end position="936"/>
    </location>
</feature>
<feature type="domain" description="ABC transporter" evidence="10">
    <location>
        <begin position="970"/>
        <end position="1208"/>
    </location>
</feature>
<dbReference type="Pfam" id="PF00005">
    <property type="entry name" value="ABC_tran"/>
    <property type="match status" value="2"/>
</dbReference>
<comment type="caution">
    <text evidence="12">The sequence shown here is derived from an EMBL/GenBank/DDBJ whole genome shotgun (WGS) entry which is preliminary data.</text>
</comment>
<feature type="domain" description="ABC transmembrane type-1" evidence="11">
    <location>
        <begin position="166"/>
        <end position="274"/>
    </location>
</feature>
<evidence type="ECO:0000256" key="4">
    <source>
        <dbReference type="ARBA" id="ARBA00022741"/>
    </source>
</evidence>
<accession>A0A9W9UA84</accession>
<dbReference type="InterPro" id="IPR017871">
    <property type="entry name" value="ABC_transporter-like_CS"/>
</dbReference>
<evidence type="ECO:0000259" key="11">
    <source>
        <dbReference type="PROSITE" id="PS50929"/>
    </source>
</evidence>
<dbReference type="GO" id="GO:0005524">
    <property type="term" value="F:ATP binding"/>
    <property type="evidence" value="ECO:0007669"/>
    <property type="project" value="UniProtKB-KW"/>
</dbReference>